<evidence type="ECO:0000256" key="1">
    <source>
        <dbReference type="SAM" id="MobiDB-lite"/>
    </source>
</evidence>
<protein>
    <submittedName>
        <fullName evidence="2">Uncharacterized protein</fullName>
    </submittedName>
</protein>
<organism evidence="2 3">
    <name type="scientific">Nocardia macrotermitis</name>
    <dbReference type="NCBI Taxonomy" id="2585198"/>
    <lineage>
        <taxon>Bacteria</taxon>
        <taxon>Bacillati</taxon>
        <taxon>Actinomycetota</taxon>
        <taxon>Actinomycetes</taxon>
        <taxon>Mycobacteriales</taxon>
        <taxon>Nocardiaceae</taxon>
        <taxon>Nocardia</taxon>
    </lineage>
</organism>
<sequence length="59" mass="6371">MSQQRRLERFAFRAHQDGAAPGDGDQVPDAGGDDRVGRGRAEPVFVQGLFAGDNRCVRG</sequence>
<evidence type="ECO:0000313" key="3">
    <source>
        <dbReference type="Proteomes" id="UP000438448"/>
    </source>
</evidence>
<proteinExistence type="predicted"/>
<dbReference type="Proteomes" id="UP000438448">
    <property type="component" value="Unassembled WGS sequence"/>
</dbReference>
<feature type="region of interest" description="Disordered" evidence="1">
    <location>
        <begin position="1"/>
        <end position="39"/>
    </location>
</feature>
<gene>
    <name evidence="2" type="ORF">NRB20_58330</name>
</gene>
<dbReference type="AlphaFoldDB" id="A0A7K0DB15"/>
<accession>A0A7K0DB15</accession>
<evidence type="ECO:0000313" key="2">
    <source>
        <dbReference type="EMBL" id="MQY22711.1"/>
    </source>
</evidence>
<comment type="caution">
    <text evidence="2">The sequence shown here is derived from an EMBL/GenBank/DDBJ whole genome shotgun (WGS) entry which is preliminary data.</text>
</comment>
<dbReference type="EMBL" id="WEGK01000014">
    <property type="protein sequence ID" value="MQY22711.1"/>
    <property type="molecule type" value="Genomic_DNA"/>
</dbReference>
<name>A0A7K0DB15_9NOCA</name>
<feature type="compositionally biased region" description="Basic and acidic residues" evidence="1">
    <location>
        <begin position="1"/>
        <end position="16"/>
    </location>
</feature>
<reference evidence="2 3" key="1">
    <citation type="submission" date="2019-10" db="EMBL/GenBank/DDBJ databases">
        <title>Nocardia macrotermitis sp. nov. and Nocardia aurantia sp. nov., isolated from the gut of fungus growing-termite Macrotermes natalensis.</title>
        <authorList>
            <person name="Benndorf R."/>
            <person name="Schwitalla J."/>
            <person name="Martin K."/>
            <person name="De Beer W."/>
            <person name="Kaster A.-K."/>
            <person name="Vollmers J."/>
            <person name="Poulsen M."/>
            <person name="Beemelmanns C."/>
        </authorList>
    </citation>
    <scope>NUCLEOTIDE SEQUENCE [LARGE SCALE GENOMIC DNA]</scope>
    <source>
        <strain evidence="2 3">RB20</strain>
    </source>
</reference>
<keyword evidence="3" id="KW-1185">Reference proteome</keyword>